<feature type="non-terminal residue" evidence="1">
    <location>
        <position position="1"/>
    </location>
</feature>
<comment type="caution">
    <text evidence="1">The sequence shown here is derived from an EMBL/GenBank/DDBJ whole genome shotgun (WGS) entry which is preliminary data.</text>
</comment>
<feature type="non-terminal residue" evidence="1">
    <location>
        <position position="80"/>
    </location>
</feature>
<protein>
    <submittedName>
        <fullName evidence="1">Uncharacterized protein</fullName>
    </submittedName>
</protein>
<accession>A0A8S2ZD52</accession>
<dbReference type="Proteomes" id="UP000681720">
    <property type="component" value="Unassembled WGS sequence"/>
</dbReference>
<evidence type="ECO:0000313" key="2">
    <source>
        <dbReference type="EMBL" id="CAF4748688.1"/>
    </source>
</evidence>
<dbReference type="EMBL" id="CAJOBJ010110592">
    <property type="protein sequence ID" value="CAF4629686.1"/>
    <property type="molecule type" value="Genomic_DNA"/>
</dbReference>
<dbReference type="Proteomes" id="UP000681967">
    <property type="component" value="Unassembled WGS sequence"/>
</dbReference>
<dbReference type="EMBL" id="CAJOBH010129115">
    <property type="protein sequence ID" value="CAF4748688.1"/>
    <property type="molecule type" value="Genomic_DNA"/>
</dbReference>
<proteinExistence type="predicted"/>
<evidence type="ECO:0000313" key="3">
    <source>
        <dbReference type="Proteomes" id="UP000681720"/>
    </source>
</evidence>
<organism evidence="1 3">
    <name type="scientific">Rotaria magnacalcarata</name>
    <dbReference type="NCBI Taxonomy" id="392030"/>
    <lineage>
        <taxon>Eukaryota</taxon>
        <taxon>Metazoa</taxon>
        <taxon>Spiralia</taxon>
        <taxon>Gnathifera</taxon>
        <taxon>Rotifera</taxon>
        <taxon>Eurotatoria</taxon>
        <taxon>Bdelloidea</taxon>
        <taxon>Philodinida</taxon>
        <taxon>Philodinidae</taxon>
        <taxon>Rotaria</taxon>
    </lineage>
</organism>
<reference evidence="1" key="1">
    <citation type="submission" date="2021-02" db="EMBL/GenBank/DDBJ databases">
        <authorList>
            <person name="Nowell W R."/>
        </authorList>
    </citation>
    <scope>NUCLEOTIDE SEQUENCE</scope>
</reference>
<name>A0A8S2ZD52_9BILA</name>
<gene>
    <name evidence="2" type="ORF">BYL167_LOCUS46002</name>
    <name evidence="1" type="ORF">GIL414_LOCUS40155</name>
</gene>
<sequence length="80" mass="9467">LGDSETEHRPDLEFTTNYMVITRSQHHKIFIQEFQRLSRIEMEQSNPSISPDSTVYRPLLVSNMEQEFLRTLAKEQVKTL</sequence>
<dbReference type="AlphaFoldDB" id="A0A8S2ZD52"/>
<evidence type="ECO:0000313" key="1">
    <source>
        <dbReference type="EMBL" id="CAF4629686.1"/>
    </source>
</evidence>